<dbReference type="GeneID" id="77949240"/>
<protein>
    <submittedName>
        <fullName evidence="1">Uncharacterized protein</fullName>
    </submittedName>
</protein>
<sequence>MSSKGAKPHLTMLEYQQLRLQQLVTEQRKLYPFAFNLIDSPSDDQEDEMFAKYWEIEVKIQSCRNEILKLKGI</sequence>
<dbReference type="EMBL" id="LC553734">
    <property type="protein sequence ID" value="BCG44966.1"/>
    <property type="molecule type" value="Genomic_DNA"/>
</dbReference>
<organism evidence="1 2">
    <name type="scientific">Escherichia phage EK010</name>
    <dbReference type="NCBI Taxonomy" id="2742112"/>
    <lineage>
        <taxon>Viruses</taxon>
        <taxon>Duplodnaviria</taxon>
        <taxon>Heunggongvirae</taxon>
        <taxon>Uroviricota</taxon>
        <taxon>Caudoviricetes</taxon>
        <taxon>Mktvariviridae</taxon>
        <taxon>Gordonclarkvirinae</taxon>
        <taxon>Suseptimavirus</taxon>
        <taxon>Suseptimavirus EK010</taxon>
    </lineage>
</organism>
<accession>A0A6J4EIS8</accession>
<dbReference type="RefSeq" id="YP_010672950.1">
    <property type="nucleotide sequence ID" value="NC_070981.1"/>
</dbReference>
<name>A0A6J4EIS8_9CAUD</name>
<proteinExistence type="predicted"/>
<dbReference type="Proteomes" id="UP000505302">
    <property type="component" value="Segment"/>
</dbReference>
<evidence type="ECO:0000313" key="2">
    <source>
        <dbReference type="Proteomes" id="UP000505302"/>
    </source>
</evidence>
<reference evidence="1 2" key="1">
    <citation type="submission" date="2020-06" db="EMBL/GenBank/DDBJ databases">
        <title>Complete Genome Sequence of the phage EK010 isolated from swine sewage.</title>
        <authorList>
            <person name="Shahin K."/>
            <person name="Bao H."/>
            <person name="Soleimani-Delfan A."/>
            <person name="Wang R."/>
        </authorList>
    </citation>
    <scope>NUCLEOTIDE SEQUENCE [LARGE SCALE GENOMIC DNA]</scope>
</reference>
<keyword evidence="2" id="KW-1185">Reference proteome</keyword>
<evidence type="ECO:0000313" key="1">
    <source>
        <dbReference type="EMBL" id="BCG44966.1"/>
    </source>
</evidence>
<dbReference type="KEGG" id="vg:77949240"/>